<dbReference type="InterPro" id="IPR013083">
    <property type="entry name" value="Znf_RING/FYVE/PHD"/>
</dbReference>
<protein>
    <recommendedName>
        <fullName evidence="1">RING finger protein 141</fullName>
    </recommendedName>
</protein>
<evidence type="ECO:0000256" key="2">
    <source>
        <dbReference type="ARBA" id="ARBA00022723"/>
    </source>
</evidence>
<dbReference type="PROSITE" id="PS50191">
    <property type="entry name" value="CRAL_TRIO"/>
    <property type="match status" value="1"/>
</dbReference>
<dbReference type="PROSITE" id="PS00518">
    <property type="entry name" value="ZF_RING_1"/>
    <property type="match status" value="1"/>
</dbReference>
<keyword evidence="2" id="KW-0479">Metal-binding</keyword>
<dbReference type="InterPro" id="IPR017907">
    <property type="entry name" value="Znf_RING_CS"/>
</dbReference>
<dbReference type="Gene3D" id="3.30.40.10">
    <property type="entry name" value="Zinc/RING finger domain, C3HC4 (zinc finger)"/>
    <property type="match status" value="1"/>
</dbReference>
<dbReference type="Pfam" id="PF13920">
    <property type="entry name" value="zf-C3HC4_3"/>
    <property type="match status" value="1"/>
</dbReference>
<dbReference type="Gene3D" id="3.40.525.10">
    <property type="entry name" value="CRAL-TRIO lipid binding domain"/>
    <property type="match status" value="1"/>
</dbReference>
<dbReference type="EMBL" id="CAJPEX010000415">
    <property type="protein sequence ID" value="CAG0915567.1"/>
    <property type="molecule type" value="Genomic_DNA"/>
</dbReference>
<feature type="compositionally biased region" description="Basic and acidic residues" evidence="6">
    <location>
        <begin position="788"/>
        <end position="797"/>
    </location>
</feature>
<dbReference type="Gene3D" id="2.60.120.680">
    <property type="entry name" value="GOLD domain"/>
    <property type="match status" value="1"/>
</dbReference>
<dbReference type="SUPFAM" id="SSF57850">
    <property type="entry name" value="RING/U-box"/>
    <property type="match status" value="1"/>
</dbReference>
<dbReference type="GO" id="GO:0008270">
    <property type="term" value="F:zinc ion binding"/>
    <property type="evidence" value="ECO:0007669"/>
    <property type="project" value="UniProtKB-KW"/>
</dbReference>
<evidence type="ECO:0000313" key="10">
    <source>
        <dbReference type="Proteomes" id="UP000678499"/>
    </source>
</evidence>
<dbReference type="CDD" id="cd16545">
    <property type="entry name" value="RING-HC_RNF141"/>
    <property type="match status" value="1"/>
</dbReference>
<dbReference type="GO" id="GO:0005737">
    <property type="term" value="C:cytoplasm"/>
    <property type="evidence" value="ECO:0007669"/>
    <property type="project" value="TreeGrafter"/>
</dbReference>
<evidence type="ECO:0000256" key="5">
    <source>
        <dbReference type="PROSITE-ProRule" id="PRU00175"/>
    </source>
</evidence>
<feature type="region of interest" description="Disordered" evidence="6">
    <location>
        <begin position="720"/>
        <end position="759"/>
    </location>
</feature>
<dbReference type="SUPFAM" id="SSF101576">
    <property type="entry name" value="Supernatant protein factor (SPF), C-terminal domain"/>
    <property type="match status" value="1"/>
</dbReference>
<dbReference type="AlphaFoldDB" id="A0A7R9BJ34"/>
<accession>A0A7R9BJ34</accession>
<organism evidence="9">
    <name type="scientific">Notodromas monacha</name>
    <dbReference type="NCBI Taxonomy" id="399045"/>
    <lineage>
        <taxon>Eukaryota</taxon>
        <taxon>Metazoa</taxon>
        <taxon>Ecdysozoa</taxon>
        <taxon>Arthropoda</taxon>
        <taxon>Crustacea</taxon>
        <taxon>Oligostraca</taxon>
        <taxon>Ostracoda</taxon>
        <taxon>Podocopa</taxon>
        <taxon>Podocopida</taxon>
        <taxon>Cypridocopina</taxon>
        <taxon>Cypridoidea</taxon>
        <taxon>Cyprididae</taxon>
        <taxon>Notodromas</taxon>
    </lineage>
</organism>
<dbReference type="InterPro" id="IPR036865">
    <property type="entry name" value="CRAL-TRIO_dom_sf"/>
</dbReference>
<dbReference type="PANTHER" id="PTHR23324:SF83">
    <property type="entry name" value="SEC14-LIKE PROTEIN 2"/>
    <property type="match status" value="1"/>
</dbReference>
<dbReference type="SUPFAM" id="SSF52087">
    <property type="entry name" value="CRAL/TRIO domain"/>
    <property type="match status" value="1"/>
</dbReference>
<feature type="domain" description="CRAL-TRIO" evidence="8">
    <location>
        <begin position="260"/>
        <end position="437"/>
    </location>
</feature>
<dbReference type="InterPro" id="IPR001841">
    <property type="entry name" value="Znf_RING"/>
</dbReference>
<dbReference type="PANTHER" id="PTHR23324">
    <property type="entry name" value="SEC14 RELATED PROTEIN"/>
    <property type="match status" value="1"/>
</dbReference>
<dbReference type="EMBL" id="OA882452">
    <property type="protein sequence ID" value="CAD7275415.1"/>
    <property type="molecule type" value="Genomic_DNA"/>
</dbReference>
<dbReference type="Proteomes" id="UP000678499">
    <property type="component" value="Unassembled WGS sequence"/>
</dbReference>
<dbReference type="OrthoDB" id="1630758at2759"/>
<dbReference type="SMART" id="SM00184">
    <property type="entry name" value="RING"/>
    <property type="match status" value="1"/>
</dbReference>
<dbReference type="InterPro" id="IPR001251">
    <property type="entry name" value="CRAL-TRIO_dom"/>
</dbReference>
<reference evidence="9" key="1">
    <citation type="submission" date="2020-11" db="EMBL/GenBank/DDBJ databases">
        <authorList>
            <person name="Tran Van P."/>
        </authorList>
    </citation>
    <scope>NUCLEOTIDE SEQUENCE</scope>
</reference>
<evidence type="ECO:0000259" key="7">
    <source>
        <dbReference type="PROSITE" id="PS50089"/>
    </source>
</evidence>
<feature type="region of interest" description="Disordered" evidence="6">
    <location>
        <begin position="772"/>
        <end position="836"/>
    </location>
</feature>
<dbReference type="PROSITE" id="PS50089">
    <property type="entry name" value="ZF_RING_2"/>
    <property type="match status" value="1"/>
</dbReference>
<dbReference type="SMART" id="SM00516">
    <property type="entry name" value="SEC14"/>
    <property type="match status" value="1"/>
</dbReference>
<evidence type="ECO:0000259" key="8">
    <source>
        <dbReference type="PROSITE" id="PS50191"/>
    </source>
</evidence>
<feature type="compositionally biased region" description="Polar residues" evidence="6">
    <location>
        <begin position="815"/>
        <end position="825"/>
    </location>
</feature>
<gene>
    <name evidence="9" type="ORF">NMOB1V02_LOCUS3211</name>
</gene>
<evidence type="ECO:0000256" key="6">
    <source>
        <dbReference type="SAM" id="MobiDB-lite"/>
    </source>
</evidence>
<keyword evidence="3 5" id="KW-0863">Zinc-finger</keyword>
<feature type="compositionally biased region" description="Low complexity" evidence="6">
    <location>
        <begin position="130"/>
        <end position="141"/>
    </location>
</feature>
<dbReference type="Pfam" id="PF00650">
    <property type="entry name" value="CRAL_TRIO"/>
    <property type="match status" value="1"/>
</dbReference>
<evidence type="ECO:0000256" key="1">
    <source>
        <dbReference type="ARBA" id="ARBA00022017"/>
    </source>
</evidence>
<dbReference type="InterPro" id="IPR043400">
    <property type="entry name" value="RING-HC_RNF141"/>
</dbReference>
<keyword evidence="10" id="KW-1185">Reference proteome</keyword>
<name>A0A7R9BJ34_9CRUS</name>
<proteinExistence type="predicted"/>
<feature type="domain" description="RING-type" evidence="7">
    <location>
        <begin position="185"/>
        <end position="222"/>
    </location>
</feature>
<keyword evidence="4" id="KW-0862">Zinc</keyword>
<dbReference type="InterPro" id="IPR036598">
    <property type="entry name" value="GOLD_dom_sf"/>
</dbReference>
<feature type="region of interest" description="Disordered" evidence="6">
    <location>
        <begin position="123"/>
        <end position="146"/>
    </location>
</feature>
<dbReference type="InterPro" id="IPR051064">
    <property type="entry name" value="SEC14/CRAL-TRIO_domain"/>
</dbReference>
<sequence length="836" mass="95076">MGQAKSNLVSNDLDLVMVKLVNSASNWKQIAGLTYAEFLEQIADLNRLSNSFQDSKGKRLLFAVKPGTDDSFLWKATVRIACCKICGGEKGKLESYRLLNIKQLQKVHQNLQLQAEEMLKSYKSNRPHPDTASSSSSCETSDSSDYDETGAAAKRKTFKTLRPKLTASLILEEVGAELGTDLEECCICFERQPEVILPCAHSYCLLCIEQWNVNSQTCPVCRKDLEMNDFNVENAVDAFRDHLVWRSNYSVDDIEEKYIPVEVMKLYSVGGYVGPDRENRPVLFLPFSYADLRGLRRSTKAEDWILHAIKLLEEGKRRCRISTDIHGTDIDRITIVFDIANTSVGLFLWLPFFEVMYFLLRMFDDNYPEFAHKIIVLNCPRMFSVALMMIGQSLRKSTAERIQCYGRDEAEWTEAIFAEIDPEKWPKHWGGKFSEGIDERCIQSLGKGFMVPEEFYSHPTDDPPSELMEYLSRRTLPAIRKRVDSVTGAENREHIENIAGNFLAERLTNDAGYMLREFIEHRIGPLISETINTSRGPLRRDSLFTPLGMLLRETLTSVNQRTTRQRIELASERYGRLMNEHIASIRHEIPPTFSVLPPRYSHEETFVIPNEAKLVYPVLIDSAGWTIRWLYLLKGSYIDFVMKFSTDVEKIVKEVRRVAVFDTFEGGEKRWAIVKPRSRLLGSTEPGDDNVFCAVPGYYVLEFSNALSRRETKVLYLSVDLDPPDTQPQRPHRDLDATAVPDSTYKNTVTPEPPQPKESPLALKAKAISSNINLSQPSKSENLPQQEKIIENERTEMNESVADNVAASETRSEDTGSSATQNQPVAQGDDSQQKTE</sequence>
<dbReference type="CDD" id="cd00170">
    <property type="entry name" value="SEC14"/>
    <property type="match status" value="1"/>
</dbReference>
<evidence type="ECO:0000256" key="4">
    <source>
        <dbReference type="ARBA" id="ARBA00022833"/>
    </source>
</evidence>
<evidence type="ECO:0000256" key="3">
    <source>
        <dbReference type="ARBA" id="ARBA00022771"/>
    </source>
</evidence>
<evidence type="ECO:0000313" key="9">
    <source>
        <dbReference type="EMBL" id="CAD7275415.1"/>
    </source>
</evidence>
<feature type="compositionally biased region" description="Polar residues" evidence="6">
    <location>
        <begin position="772"/>
        <end position="785"/>
    </location>
</feature>